<dbReference type="PANTHER" id="PTHR43401">
    <property type="entry name" value="L-THREONINE 3-DEHYDROGENASE"/>
    <property type="match status" value="1"/>
</dbReference>
<dbReference type="KEGG" id="tep:TepRe1_1822"/>
<dbReference type="RefSeq" id="WP_013778875.1">
    <property type="nucleotide sequence ID" value="NC_015519.1"/>
</dbReference>
<evidence type="ECO:0000313" key="3">
    <source>
        <dbReference type="EMBL" id="CCP26784.1"/>
    </source>
</evidence>
<evidence type="ECO:0000313" key="4">
    <source>
        <dbReference type="Proteomes" id="UP000010802"/>
    </source>
</evidence>
<dbReference type="InterPro" id="IPR036291">
    <property type="entry name" value="NAD(P)-bd_dom_sf"/>
</dbReference>
<dbReference type="CDD" id="cd08231">
    <property type="entry name" value="MDR_TM0436_like"/>
    <property type="match status" value="1"/>
</dbReference>
<dbReference type="Gene3D" id="3.40.50.720">
    <property type="entry name" value="NAD(P)-binding Rossmann-like Domain"/>
    <property type="match status" value="1"/>
</dbReference>
<dbReference type="InterPro" id="IPR050129">
    <property type="entry name" value="Zn_alcohol_dh"/>
</dbReference>
<dbReference type="eggNOG" id="COG1063">
    <property type="taxonomic scope" value="Bacteria"/>
</dbReference>
<dbReference type="Gene3D" id="3.90.180.10">
    <property type="entry name" value="Medium-chain alcohol dehydrogenases, catalytic domain"/>
    <property type="match status" value="1"/>
</dbReference>
<dbReference type="InterPro" id="IPR020843">
    <property type="entry name" value="ER"/>
</dbReference>
<name>F4LXM4_TEPAE</name>
<evidence type="ECO:0000259" key="2">
    <source>
        <dbReference type="SMART" id="SM00829"/>
    </source>
</evidence>
<sequence length="364" mass="39968">MGMKCLAYILKDFNKPLVPEKIEIPELRQNEMLVKIKAAGVCGSDVHMWKGQDPRLKLPMILGHEGVGEIVEINGDLKTVEGESLSIGDAILWNRGISCGHCYYCAVLNEPSLCTDRKVYGINISRNEFPYLNGCYAEYIILREGTDIFKISKEADPAVLVAASCSGATTAHGFDMIRPDTSDIVLVQGPGPIGLFSVAFAKASGAKEIIVIGGSETRLNMCKEFGATVILNRSKLSIEERKNIIMKLTGNRGVDFAIEAVGYPEALREGLDLIRPAGTYVSIGFGQPMGTIEFDGYTDLVHKNIKIQGVWVSATRHTHQALNLILGNLNTFEKMITHRFKLNEVNEALRVMENKEAVKAVLIP</sequence>
<accession>F4LXM4</accession>
<dbReference type="InterPro" id="IPR011032">
    <property type="entry name" value="GroES-like_sf"/>
</dbReference>
<reference evidence="4" key="1">
    <citation type="journal article" date="2013" name="Genome Announc.">
        <title>First genome sequence of a syntrophic acetate-oxidizing bacterium, Tepidanaerobacter acetatoxydans strain Re1.</title>
        <authorList>
            <person name="Manzoor S."/>
            <person name="Bongcam-Rudloff E."/>
            <person name="Schnurer A."/>
            <person name="Muller B."/>
        </authorList>
    </citation>
    <scope>NUCLEOTIDE SEQUENCE [LARGE SCALE GENOMIC DNA]</scope>
    <source>
        <strain evidence="4">Re1</strain>
    </source>
</reference>
<feature type="domain" description="Enoyl reductase (ER)" evidence="2">
    <location>
        <begin position="11"/>
        <end position="362"/>
    </location>
</feature>
<dbReference type="Pfam" id="PF08240">
    <property type="entry name" value="ADH_N"/>
    <property type="match status" value="1"/>
</dbReference>
<protein>
    <submittedName>
        <fullName evidence="3">L-threonine 3-dehydrogenase</fullName>
        <ecNumber evidence="3">1.1.1.103</ecNumber>
    </submittedName>
</protein>
<dbReference type="SUPFAM" id="SSF50129">
    <property type="entry name" value="GroES-like"/>
    <property type="match status" value="1"/>
</dbReference>
<dbReference type="PATRIC" id="fig|1209989.3.peg.2267"/>
<dbReference type="HOGENOM" id="CLU_026673_11_0_9"/>
<dbReference type="OrthoDB" id="9769198at2"/>
<dbReference type="AlphaFoldDB" id="F4LXM4"/>
<dbReference type="SUPFAM" id="SSF51735">
    <property type="entry name" value="NAD(P)-binding Rossmann-fold domains"/>
    <property type="match status" value="1"/>
</dbReference>
<dbReference type="EC" id="1.1.1.103" evidence="3"/>
<dbReference type="SMART" id="SM00829">
    <property type="entry name" value="PKS_ER"/>
    <property type="match status" value="1"/>
</dbReference>
<accession>L0S2U4</accession>
<dbReference type="PANTHER" id="PTHR43401:SF1">
    <property type="entry name" value="ENOYL REDUCTASE (ER) DOMAIN-CONTAINING PROTEIN"/>
    <property type="match status" value="1"/>
</dbReference>
<organism evidence="3 4">
    <name type="scientific">Tepidanaerobacter acetatoxydans (strain DSM 21804 / JCM 16047 / Re1)</name>
    <dbReference type="NCBI Taxonomy" id="1209989"/>
    <lineage>
        <taxon>Bacteria</taxon>
        <taxon>Bacillati</taxon>
        <taxon>Bacillota</taxon>
        <taxon>Clostridia</taxon>
        <taxon>Thermosediminibacterales</taxon>
        <taxon>Tepidanaerobacteraceae</taxon>
        <taxon>Tepidanaerobacter</taxon>
    </lineage>
</organism>
<dbReference type="GO" id="GO:0008743">
    <property type="term" value="F:L-threonine 3-dehydrogenase activity"/>
    <property type="evidence" value="ECO:0007669"/>
    <property type="project" value="UniProtKB-EC"/>
</dbReference>
<evidence type="ECO:0000256" key="1">
    <source>
        <dbReference type="ARBA" id="ARBA00023002"/>
    </source>
</evidence>
<proteinExistence type="predicted"/>
<dbReference type="KEGG" id="tae:TepiRe1_1963"/>
<dbReference type="Proteomes" id="UP000010802">
    <property type="component" value="Chromosome"/>
</dbReference>
<gene>
    <name evidence="3" type="ordered locus">TEPIRE1_1963</name>
</gene>
<keyword evidence="4" id="KW-1185">Reference proteome</keyword>
<keyword evidence="1 3" id="KW-0560">Oxidoreductase</keyword>
<dbReference type="Pfam" id="PF00107">
    <property type="entry name" value="ADH_zinc_N"/>
    <property type="match status" value="1"/>
</dbReference>
<dbReference type="InterPro" id="IPR013154">
    <property type="entry name" value="ADH-like_N"/>
</dbReference>
<dbReference type="EMBL" id="HF563609">
    <property type="protein sequence ID" value="CCP26784.1"/>
    <property type="molecule type" value="Genomic_DNA"/>
</dbReference>
<dbReference type="STRING" id="1209989.TepRe1_1822"/>
<dbReference type="InterPro" id="IPR013149">
    <property type="entry name" value="ADH-like_C"/>
</dbReference>